<accession>E0UFV4</accession>
<dbReference type="AlphaFoldDB" id="E0UFV4"/>
<dbReference type="HOGENOM" id="CLU_1394309_0_0_3"/>
<gene>
    <name evidence="1" type="ordered locus">Cyan7822_2359</name>
</gene>
<evidence type="ECO:0000313" key="1">
    <source>
        <dbReference type="EMBL" id="ADN14337.1"/>
    </source>
</evidence>
<protein>
    <submittedName>
        <fullName evidence="1">Uncharacterized protein</fullName>
    </submittedName>
</protein>
<evidence type="ECO:0000313" key="2">
    <source>
        <dbReference type="Proteomes" id="UP000008206"/>
    </source>
</evidence>
<sequence>MSDQPSLTYHKRVAQILASFSLQGNHAPLGQIRNPLDQPVKAKPLAPLTSLGQLCAAVGVGYEGPLIKIPIPKDVDNLTTLTPRQELENRPITAQGFLDYSGEKVKLRNFYQTPIHILNYNDIIEDGWQLDFKGSGATIEGISLAYEYHNKYLDINKAFCIKKCKTLLTLTHCPFPLPLCPISQLTLILSTYLLD</sequence>
<dbReference type="Proteomes" id="UP000008206">
    <property type="component" value="Chromosome"/>
</dbReference>
<name>E0UFV4_GLOV7</name>
<dbReference type="EMBL" id="CP002198">
    <property type="protein sequence ID" value="ADN14337.1"/>
    <property type="molecule type" value="Genomic_DNA"/>
</dbReference>
<organism evidence="1 2">
    <name type="scientific">Gloeothece verrucosa (strain PCC 7822)</name>
    <name type="common">Cyanothece sp. (strain PCC 7822)</name>
    <dbReference type="NCBI Taxonomy" id="497965"/>
    <lineage>
        <taxon>Bacteria</taxon>
        <taxon>Bacillati</taxon>
        <taxon>Cyanobacteriota</taxon>
        <taxon>Cyanophyceae</taxon>
        <taxon>Oscillatoriophycideae</taxon>
        <taxon>Chroococcales</taxon>
        <taxon>Aphanothecaceae</taxon>
        <taxon>Gloeothece</taxon>
        <taxon>Gloeothece verrucosa</taxon>
    </lineage>
</organism>
<keyword evidence="2" id="KW-1185">Reference proteome</keyword>
<dbReference type="KEGG" id="cyj:Cyan7822_2359"/>
<dbReference type="RefSeq" id="WP_013322442.1">
    <property type="nucleotide sequence ID" value="NC_014501.1"/>
</dbReference>
<reference evidence="2" key="1">
    <citation type="journal article" date="2011" name="MBio">
        <title>Novel metabolic attributes of the genus Cyanothece, comprising a group of unicellular nitrogen-fixing Cyanobacteria.</title>
        <authorList>
            <person name="Bandyopadhyay A."/>
            <person name="Elvitigala T."/>
            <person name="Welsh E."/>
            <person name="Stockel J."/>
            <person name="Liberton M."/>
            <person name="Min H."/>
            <person name="Sherman L.A."/>
            <person name="Pakrasi H.B."/>
        </authorList>
    </citation>
    <scope>NUCLEOTIDE SEQUENCE [LARGE SCALE GENOMIC DNA]</scope>
    <source>
        <strain evidence="2">PCC 7822</strain>
    </source>
</reference>
<proteinExistence type="predicted"/>